<sequence>MIISSGRGYIFVHIPKTGGTSLAMALEDRAHKDDILIGDTPKAVKRRNRLKGVTTKGRLWKHSTLADIEGILPEDQLAPLKVFTLIRNPWDRLVSYYHWLREQSFLHPAVALAKSLDFDRFLGHPVIADSIRSNDYPSYVTTSDGVEQPCSYLKLEDPDAALDAFEAHLGFRPDLGHENASDRARDWRGYYSDLTAGLVADICAKDIARFGYSFDPEK</sequence>
<protein>
    <submittedName>
        <fullName evidence="1">Sulfotransferase family protein</fullName>
    </submittedName>
</protein>
<dbReference type="OrthoDB" id="288532at2"/>
<proteinExistence type="predicted"/>
<dbReference type="GO" id="GO:0016020">
    <property type="term" value="C:membrane"/>
    <property type="evidence" value="ECO:0007669"/>
    <property type="project" value="InterPro"/>
</dbReference>
<evidence type="ECO:0000313" key="1">
    <source>
        <dbReference type="EMBL" id="SEG37877.1"/>
    </source>
</evidence>
<dbReference type="InterPro" id="IPR027417">
    <property type="entry name" value="P-loop_NTPase"/>
</dbReference>
<dbReference type="AlphaFoldDB" id="A0A1H5ZQD4"/>
<dbReference type="Pfam" id="PF03567">
    <property type="entry name" value="Sulfotransfer_2"/>
    <property type="match status" value="1"/>
</dbReference>
<dbReference type="Gene3D" id="3.40.50.300">
    <property type="entry name" value="P-loop containing nucleotide triphosphate hydrolases"/>
    <property type="match status" value="1"/>
</dbReference>
<organism evidence="1 2">
    <name type="scientific">Thalassococcus halodurans</name>
    <dbReference type="NCBI Taxonomy" id="373675"/>
    <lineage>
        <taxon>Bacteria</taxon>
        <taxon>Pseudomonadati</taxon>
        <taxon>Pseudomonadota</taxon>
        <taxon>Alphaproteobacteria</taxon>
        <taxon>Rhodobacterales</taxon>
        <taxon>Roseobacteraceae</taxon>
        <taxon>Thalassococcus</taxon>
    </lineage>
</organism>
<dbReference type="SUPFAM" id="SSF52540">
    <property type="entry name" value="P-loop containing nucleoside triphosphate hydrolases"/>
    <property type="match status" value="1"/>
</dbReference>
<dbReference type="InterPro" id="IPR005331">
    <property type="entry name" value="Sulfotransferase"/>
</dbReference>
<evidence type="ECO:0000313" key="2">
    <source>
        <dbReference type="Proteomes" id="UP000236752"/>
    </source>
</evidence>
<dbReference type="RefSeq" id="WP_103910878.1">
    <property type="nucleotide sequence ID" value="NZ_FNUZ01000004.1"/>
</dbReference>
<reference evidence="1 2" key="1">
    <citation type="submission" date="2016-10" db="EMBL/GenBank/DDBJ databases">
        <authorList>
            <person name="de Groot N.N."/>
        </authorList>
    </citation>
    <scope>NUCLEOTIDE SEQUENCE [LARGE SCALE GENOMIC DNA]</scope>
    <source>
        <strain evidence="1 2">DSM 26915</strain>
    </source>
</reference>
<gene>
    <name evidence="1" type="ORF">SAMN04488045_2542</name>
</gene>
<name>A0A1H5ZQD4_9RHOB</name>
<dbReference type="Proteomes" id="UP000236752">
    <property type="component" value="Unassembled WGS sequence"/>
</dbReference>
<accession>A0A1H5ZQD4</accession>
<keyword evidence="1" id="KW-0808">Transferase</keyword>
<dbReference type="GO" id="GO:0008146">
    <property type="term" value="F:sulfotransferase activity"/>
    <property type="evidence" value="ECO:0007669"/>
    <property type="project" value="InterPro"/>
</dbReference>
<dbReference type="EMBL" id="FNUZ01000004">
    <property type="protein sequence ID" value="SEG37877.1"/>
    <property type="molecule type" value="Genomic_DNA"/>
</dbReference>
<keyword evidence="2" id="KW-1185">Reference proteome</keyword>